<dbReference type="Pfam" id="PF10348">
    <property type="entry name" value="DUF2427"/>
    <property type="match status" value="1"/>
</dbReference>
<organism evidence="3 4">
    <name type="scientific">Gigaspora margarita</name>
    <dbReference type="NCBI Taxonomy" id="4874"/>
    <lineage>
        <taxon>Eukaryota</taxon>
        <taxon>Fungi</taxon>
        <taxon>Fungi incertae sedis</taxon>
        <taxon>Mucoromycota</taxon>
        <taxon>Glomeromycotina</taxon>
        <taxon>Glomeromycetes</taxon>
        <taxon>Diversisporales</taxon>
        <taxon>Gigasporaceae</taxon>
        <taxon>Gigaspora</taxon>
    </lineage>
</organism>
<feature type="domain" description="DUF2427" evidence="2">
    <location>
        <begin position="1"/>
        <end position="67"/>
    </location>
</feature>
<evidence type="ECO:0000256" key="1">
    <source>
        <dbReference type="SAM" id="Phobius"/>
    </source>
</evidence>
<evidence type="ECO:0000313" key="4">
    <source>
        <dbReference type="Proteomes" id="UP000789901"/>
    </source>
</evidence>
<feature type="non-terminal residue" evidence="3">
    <location>
        <position position="74"/>
    </location>
</feature>
<feature type="transmembrane region" description="Helical" evidence="1">
    <location>
        <begin position="12"/>
        <end position="29"/>
    </location>
</feature>
<dbReference type="EMBL" id="CAJVQB010014614">
    <property type="protein sequence ID" value="CAG8769528.1"/>
    <property type="molecule type" value="Genomic_DNA"/>
</dbReference>
<keyword evidence="4" id="KW-1185">Reference proteome</keyword>
<proteinExistence type="predicted"/>
<dbReference type="InterPro" id="IPR018825">
    <property type="entry name" value="DUF2427"/>
</dbReference>
<keyword evidence="1" id="KW-1133">Transmembrane helix</keyword>
<protein>
    <submittedName>
        <fullName evidence="3">37394_t:CDS:1</fullName>
    </submittedName>
</protein>
<evidence type="ECO:0000313" key="3">
    <source>
        <dbReference type="EMBL" id="CAG8769528.1"/>
    </source>
</evidence>
<feature type="transmembrane region" description="Helical" evidence="1">
    <location>
        <begin position="41"/>
        <end position="64"/>
    </location>
</feature>
<comment type="caution">
    <text evidence="3">The sequence shown here is derived from an EMBL/GenBank/DDBJ whole genome shotgun (WGS) entry which is preliminary data.</text>
</comment>
<keyword evidence="1" id="KW-0472">Membrane</keyword>
<keyword evidence="1" id="KW-0812">Transmembrane</keyword>
<accession>A0ABN7VG96</accession>
<sequence>MVLAFSRSRWHVPVQIIGSIFTTISYFLGHGHSGREFPGDNIYSLFAPFLNYALMCQVGIGTYLKLHLTSGPNK</sequence>
<dbReference type="Proteomes" id="UP000789901">
    <property type="component" value="Unassembled WGS sequence"/>
</dbReference>
<name>A0ABN7VG96_GIGMA</name>
<gene>
    <name evidence="3" type="ORF">GMARGA_LOCUS18369</name>
</gene>
<reference evidence="3 4" key="1">
    <citation type="submission" date="2021-06" db="EMBL/GenBank/DDBJ databases">
        <authorList>
            <person name="Kallberg Y."/>
            <person name="Tangrot J."/>
            <person name="Rosling A."/>
        </authorList>
    </citation>
    <scope>NUCLEOTIDE SEQUENCE [LARGE SCALE GENOMIC DNA]</scope>
    <source>
        <strain evidence="3 4">120-4 pot B 10/14</strain>
    </source>
</reference>
<evidence type="ECO:0000259" key="2">
    <source>
        <dbReference type="Pfam" id="PF10348"/>
    </source>
</evidence>